<sequence>MHISTSRYYVKCLRRTPRVKLRIKQE</sequence>
<organism evidence="1">
    <name type="scientific">Anguilla anguilla</name>
    <name type="common">European freshwater eel</name>
    <name type="synonym">Muraena anguilla</name>
    <dbReference type="NCBI Taxonomy" id="7936"/>
    <lineage>
        <taxon>Eukaryota</taxon>
        <taxon>Metazoa</taxon>
        <taxon>Chordata</taxon>
        <taxon>Craniata</taxon>
        <taxon>Vertebrata</taxon>
        <taxon>Euteleostomi</taxon>
        <taxon>Actinopterygii</taxon>
        <taxon>Neopterygii</taxon>
        <taxon>Teleostei</taxon>
        <taxon>Anguilliformes</taxon>
        <taxon>Anguillidae</taxon>
        <taxon>Anguilla</taxon>
    </lineage>
</organism>
<reference evidence="1" key="1">
    <citation type="submission" date="2014-11" db="EMBL/GenBank/DDBJ databases">
        <authorList>
            <person name="Amaro Gonzalez C."/>
        </authorList>
    </citation>
    <scope>NUCLEOTIDE SEQUENCE</scope>
</reference>
<proteinExistence type="predicted"/>
<name>A0A0E9QU48_ANGAN</name>
<dbReference type="EMBL" id="GBXM01088802">
    <property type="protein sequence ID" value="JAH19775.1"/>
    <property type="molecule type" value="Transcribed_RNA"/>
</dbReference>
<dbReference type="AlphaFoldDB" id="A0A0E9QU48"/>
<protein>
    <submittedName>
        <fullName evidence="1">Uncharacterized protein</fullName>
    </submittedName>
</protein>
<reference evidence="1" key="2">
    <citation type="journal article" date="2015" name="Fish Shellfish Immunol.">
        <title>Early steps in the European eel (Anguilla anguilla)-Vibrio vulnificus interaction in the gills: Role of the RtxA13 toxin.</title>
        <authorList>
            <person name="Callol A."/>
            <person name="Pajuelo D."/>
            <person name="Ebbesson L."/>
            <person name="Teles M."/>
            <person name="MacKenzie S."/>
            <person name="Amaro C."/>
        </authorList>
    </citation>
    <scope>NUCLEOTIDE SEQUENCE</scope>
</reference>
<evidence type="ECO:0000313" key="1">
    <source>
        <dbReference type="EMBL" id="JAH19775.1"/>
    </source>
</evidence>
<accession>A0A0E9QU48</accession>